<feature type="binding site" evidence="4">
    <location>
        <position position="420"/>
    </location>
    <ligand>
        <name>S-adenosyl-L-methionine</name>
        <dbReference type="ChEBI" id="CHEBI:59789"/>
    </ligand>
</feature>
<keyword evidence="1 4" id="KW-0489">Methyltransferase</keyword>
<dbReference type="InterPro" id="IPR012340">
    <property type="entry name" value="NA-bd_OB-fold"/>
</dbReference>
<dbReference type="Gene3D" id="2.40.50.140">
    <property type="entry name" value="Nucleic acid-binding proteins"/>
    <property type="match status" value="1"/>
</dbReference>
<proteinExistence type="inferred from homology"/>
<dbReference type="SUPFAM" id="SSF50249">
    <property type="entry name" value="Nucleic acid-binding proteins"/>
    <property type="match status" value="1"/>
</dbReference>
<dbReference type="Pfam" id="PF01938">
    <property type="entry name" value="TRAM"/>
    <property type="match status" value="1"/>
</dbReference>
<feature type="active site" description="Nucleophile" evidence="4">
    <location>
        <position position="447"/>
    </location>
</feature>
<reference evidence="7 8" key="1">
    <citation type="submission" date="2016-10" db="EMBL/GenBank/DDBJ databases">
        <authorList>
            <person name="de Groot N.N."/>
        </authorList>
    </citation>
    <scope>NUCLEOTIDE SEQUENCE [LARGE SCALE GENOMIC DNA]</scope>
    <source>
        <strain evidence="7 8">CGMCC 1.5012</strain>
    </source>
</reference>
<feature type="binding site" evidence="4">
    <location>
        <position position="372"/>
    </location>
    <ligand>
        <name>S-adenosyl-L-methionine</name>
        <dbReference type="ChEBI" id="CHEBI:59789"/>
    </ligand>
</feature>
<evidence type="ECO:0000256" key="1">
    <source>
        <dbReference type="ARBA" id="ARBA00022603"/>
    </source>
</evidence>
<keyword evidence="5" id="KW-0812">Transmembrane</keyword>
<dbReference type="FunFam" id="2.40.50.1070:FF:000003">
    <property type="entry name" value="23S rRNA (Uracil-5-)-methyltransferase RumA"/>
    <property type="match status" value="1"/>
</dbReference>
<evidence type="ECO:0000313" key="7">
    <source>
        <dbReference type="EMBL" id="SDN30257.1"/>
    </source>
</evidence>
<dbReference type="Gene3D" id="3.40.50.150">
    <property type="entry name" value="Vaccinia Virus protein VP39"/>
    <property type="match status" value="1"/>
</dbReference>
<dbReference type="Proteomes" id="UP000199182">
    <property type="component" value="Unassembled WGS sequence"/>
</dbReference>
<organism evidence="7 8">
    <name type="scientific">Acetanaerobacterium elongatum</name>
    <dbReference type="NCBI Taxonomy" id="258515"/>
    <lineage>
        <taxon>Bacteria</taxon>
        <taxon>Bacillati</taxon>
        <taxon>Bacillota</taxon>
        <taxon>Clostridia</taxon>
        <taxon>Eubacteriales</taxon>
        <taxon>Oscillospiraceae</taxon>
        <taxon>Acetanaerobacterium</taxon>
    </lineage>
</organism>
<evidence type="ECO:0000256" key="3">
    <source>
        <dbReference type="ARBA" id="ARBA00022691"/>
    </source>
</evidence>
<evidence type="ECO:0000256" key="2">
    <source>
        <dbReference type="ARBA" id="ARBA00022679"/>
    </source>
</evidence>
<keyword evidence="2 4" id="KW-0808">Transferase</keyword>
<comment type="similarity">
    <text evidence="4">Belongs to the class I-like SAM-binding methyltransferase superfamily. RNA M5U methyltransferase family.</text>
</comment>
<keyword evidence="3 4" id="KW-0949">S-adenosyl-L-methionine</keyword>
<keyword evidence="8" id="KW-1185">Reference proteome</keyword>
<dbReference type="PROSITE" id="PS51687">
    <property type="entry name" value="SAM_MT_RNA_M5U"/>
    <property type="match status" value="1"/>
</dbReference>
<dbReference type="CDD" id="cd02440">
    <property type="entry name" value="AdoMet_MTases"/>
    <property type="match status" value="1"/>
</dbReference>
<dbReference type="InterPro" id="IPR010280">
    <property type="entry name" value="U5_MeTrfase_fam"/>
</dbReference>
<dbReference type="GO" id="GO:0070041">
    <property type="term" value="F:rRNA (uridine-C5-)-methyltransferase activity"/>
    <property type="evidence" value="ECO:0007669"/>
    <property type="project" value="TreeGrafter"/>
</dbReference>
<evidence type="ECO:0000256" key="4">
    <source>
        <dbReference type="PROSITE-ProRule" id="PRU01024"/>
    </source>
</evidence>
<dbReference type="AlphaFoldDB" id="A0A1H0A9Y8"/>
<feature type="domain" description="TRAM" evidence="6">
    <location>
        <begin position="40"/>
        <end position="98"/>
    </location>
</feature>
<protein>
    <submittedName>
        <fullName evidence="7">23S rRNA (Uracil1939-C5)-methyltransferase</fullName>
    </submittedName>
</protein>
<keyword evidence="5" id="KW-1133">Transmembrane helix</keyword>
<evidence type="ECO:0000313" key="8">
    <source>
        <dbReference type="Proteomes" id="UP000199182"/>
    </source>
</evidence>
<feature type="transmembrane region" description="Helical" evidence="5">
    <location>
        <begin position="6"/>
        <end position="26"/>
    </location>
</feature>
<sequence>MSKGKPLKWVIFMVILVIDLSFFRFLRSVLIDERMEQTMTLKKNDIIPLEITDITNEGNGVGRADGLAVFVPMTVVGDILRVHITKVLKSYAYGIVKEIVAPGAGRITADCSVFSRCGGCSYRHMSYEAELNIKKKQVFDALKRIGGLHFEEQMIIPSPQTEGYRNKAQYPVRADENGHCIAGFFAQRSHRLISCTDCTLQPKLFEEVTNEVLAFANRYKIPPYKEENGSGLLRHIYLRYAGATGELMVCLVINGKNLPHADMLIQTLTEKHPQVKSIVLNHNRADTNVILGEKCTTLYGSGTITDILRGVKVRLSPLSFYQVNRLGAERLYEAVEEFAQPNESDLLLDLYCGAGTIGLSMARKVNKLIGVEIVPEAVDNARENAVLNGFSNCEFLCADASGAALELERRGTKPDIIILDPPRKGSDYECLSAVVRMNPSRIIMVSCNPATLARDLKQLEELGYKAEKARAVDMFPRTAHVECVVLMSRVENQP</sequence>
<dbReference type="PANTHER" id="PTHR11061:SF30">
    <property type="entry name" value="TRNA (URACIL(54)-C(5))-METHYLTRANSFERASE"/>
    <property type="match status" value="1"/>
</dbReference>
<accession>A0A1H0A9Y8</accession>
<dbReference type="SUPFAM" id="SSF53335">
    <property type="entry name" value="S-adenosyl-L-methionine-dependent methyltransferases"/>
    <property type="match status" value="1"/>
</dbReference>
<dbReference type="InterPro" id="IPR029063">
    <property type="entry name" value="SAM-dependent_MTases_sf"/>
</dbReference>
<dbReference type="InterPro" id="IPR002792">
    <property type="entry name" value="TRAM_dom"/>
</dbReference>
<dbReference type="FunFam" id="3.40.50.150:FF:000009">
    <property type="entry name" value="23S rRNA (Uracil(1939)-C(5))-methyltransferase RlmD"/>
    <property type="match status" value="1"/>
</dbReference>
<dbReference type="Pfam" id="PF05958">
    <property type="entry name" value="tRNA_U5-meth_tr"/>
    <property type="match status" value="1"/>
</dbReference>
<dbReference type="Gene3D" id="2.40.50.1070">
    <property type="match status" value="1"/>
</dbReference>
<dbReference type="NCBIfam" id="TIGR00479">
    <property type="entry name" value="rumA"/>
    <property type="match status" value="1"/>
</dbReference>
<dbReference type="PROSITE" id="PS50926">
    <property type="entry name" value="TRAM"/>
    <property type="match status" value="1"/>
</dbReference>
<dbReference type="EMBL" id="FNID01000015">
    <property type="protein sequence ID" value="SDN30257.1"/>
    <property type="molecule type" value="Genomic_DNA"/>
</dbReference>
<evidence type="ECO:0000256" key="5">
    <source>
        <dbReference type="SAM" id="Phobius"/>
    </source>
</evidence>
<keyword evidence="5" id="KW-0472">Membrane</keyword>
<dbReference type="PANTHER" id="PTHR11061">
    <property type="entry name" value="RNA M5U METHYLTRANSFERASE"/>
    <property type="match status" value="1"/>
</dbReference>
<evidence type="ECO:0000259" key="6">
    <source>
        <dbReference type="PROSITE" id="PS50926"/>
    </source>
</evidence>
<dbReference type="GO" id="GO:0070475">
    <property type="term" value="P:rRNA base methylation"/>
    <property type="evidence" value="ECO:0007669"/>
    <property type="project" value="TreeGrafter"/>
</dbReference>
<feature type="binding site" evidence="4">
    <location>
        <position position="351"/>
    </location>
    <ligand>
        <name>S-adenosyl-L-methionine</name>
        <dbReference type="ChEBI" id="CHEBI:59789"/>
    </ligand>
</feature>
<dbReference type="STRING" id="258515.SAMN05192585_11571"/>
<gene>
    <name evidence="7" type="ORF">SAMN05192585_11571</name>
</gene>
<name>A0A1H0A9Y8_9FIRM</name>
<feature type="binding site" evidence="4">
    <location>
        <position position="322"/>
    </location>
    <ligand>
        <name>S-adenosyl-L-methionine</name>
        <dbReference type="ChEBI" id="CHEBI:59789"/>
    </ligand>
</feature>